<evidence type="ECO:0000313" key="2">
    <source>
        <dbReference type="EMBL" id="KAJ4429481.1"/>
    </source>
</evidence>
<reference evidence="2 3" key="1">
    <citation type="journal article" date="2022" name="Allergy">
        <title>Genome assembly and annotation of Periplaneta americana reveal a comprehensive cockroach allergen profile.</title>
        <authorList>
            <person name="Wang L."/>
            <person name="Xiong Q."/>
            <person name="Saelim N."/>
            <person name="Wang L."/>
            <person name="Nong W."/>
            <person name="Wan A.T."/>
            <person name="Shi M."/>
            <person name="Liu X."/>
            <person name="Cao Q."/>
            <person name="Hui J.H.L."/>
            <person name="Sookrung N."/>
            <person name="Leung T.F."/>
            <person name="Tungtrongchitr A."/>
            <person name="Tsui S.K.W."/>
        </authorList>
    </citation>
    <scope>NUCLEOTIDE SEQUENCE [LARGE SCALE GENOMIC DNA]</scope>
    <source>
        <strain evidence="2">PWHHKU_190912</strain>
    </source>
</reference>
<sequence length="325" mass="37106">MMLKLDRMRKRNSLGHRLRRNCLLKDALEGLVNGRKVRSRRKYHMIDDIVHTCGVTNSWRDLILPKSQNEGKIYSLVCLRITDADSGDEDCKDFDRAQLQAVAELVTELLDIVQPYNEEGGTDIRKDSDLISNEINNFPPPTHRIKRERNKGDNAGGKCPGSSTDSDPAFAHIGLREKPGKNLNQYKVFYTSYNGWGDHRVNHTIPPFWLDDRPPLLRHVGVRPAAGCSVSTDIVGLCKYCLIPLPWSSENYYQMQNCPYPQRFLFSDKSLYLDKASFAFDSLNALQMLEEEKELAVKKLPTEEFTGRNGEREKSSGQKKISDVR</sequence>
<dbReference type="Proteomes" id="UP001148838">
    <property type="component" value="Unassembled WGS sequence"/>
</dbReference>
<evidence type="ECO:0000313" key="3">
    <source>
        <dbReference type="Proteomes" id="UP001148838"/>
    </source>
</evidence>
<organism evidence="2 3">
    <name type="scientific">Periplaneta americana</name>
    <name type="common">American cockroach</name>
    <name type="synonym">Blatta americana</name>
    <dbReference type="NCBI Taxonomy" id="6978"/>
    <lineage>
        <taxon>Eukaryota</taxon>
        <taxon>Metazoa</taxon>
        <taxon>Ecdysozoa</taxon>
        <taxon>Arthropoda</taxon>
        <taxon>Hexapoda</taxon>
        <taxon>Insecta</taxon>
        <taxon>Pterygota</taxon>
        <taxon>Neoptera</taxon>
        <taxon>Polyneoptera</taxon>
        <taxon>Dictyoptera</taxon>
        <taxon>Blattodea</taxon>
        <taxon>Blattoidea</taxon>
        <taxon>Blattidae</taxon>
        <taxon>Blattinae</taxon>
        <taxon>Periplaneta</taxon>
    </lineage>
</organism>
<comment type="caution">
    <text evidence="2">The sequence shown here is derived from an EMBL/GenBank/DDBJ whole genome shotgun (WGS) entry which is preliminary data.</text>
</comment>
<dbReference type="EMBL" id="JAJSOF020000033">
    <property type="protein sequence ID" value="KAJ4429481.1"/>
    <property type="molecule type" value="Genomic_DNA"/>
</dbReference>
<protein>
    <submittedName>
        <fullName evidence="2">Uncharacterized protein</fullName>
    </submittedName>
</protein>
<accession>A0ABQ8S6I7</accession>
<evidence type="ECO:0000256" key="1">
    <source>
        <dbReference type="SAM" id="MobiDB-lite"/>
    </source>
</evidence>
<feature type="region of interest" description="Disordered" evidence="1">
    <location>
        <begin position="300"/>
        <end position="325"/>
    </location>
</feature>
<feature type="region of interest" description="Disordered" evidence="1">
    <location>
        <begin position="135"/>
        <end position="164"/>
    </location>
</feature>
<name>A0ABQ8S6I7_PERAM</name>
<gene>
    <name evidence="2" type="ORF">ANN_21650</name>
</gene>
<keyword evidence="3" id="KW-1185">Reference proteome</keyword>
<proteinExistence type="predicted"/>